<name>A0A1E3I0Y6_9TREE</name>
<gene>
    <name evidence="2" type="ORF">L202_02522</name>
</gene>
<sequence length="454" mass="51668">MSASAGFCGDTPYEDAPTVSSRLLNSRMRKDIRKTFGAIRPRSGTSTPITRPSTPEWAPVFPQEILEQILADSSHDHDTLRALALTCKSLSPLALAPLWYRVPVGLESRSPMRTHYFGPTTREIISLGLLKPPTLSSFSAEVRSLTRIIDFYFRHFAWALALYRREHRFLELFTQVKVIRIHLDSLCGFISSGGAPLKYKNEDAAYENYVGRLPACEKAVFIGPCHMSYHERWYAHWKERTEYESKAPQKLVLLLKANEHPISFKFGSFPYSILSNANIPTSRLSDITIIFYQGPLRHKSLKSLTDDPWRKVREDLVDVLKMLRRKYPRTRVTLVNTGCFKLTWLGFDRGVKEGEVQERVKQGLKKVGVAKGVRLFGTFGGEVEWKSREDEASSAPSSVASGSEGSVSDDGLPMKEQMNAGKETERLITLDEYLQTEDWEGEFDEEEVQPWLHR</sequence>
<dbReference type="EMBL" id="AWGJ01000003">
    <property type="protein sequence ID" value="ODN82237.1"/>
    <property type="molecule type" value="Genomic_DNA"/>
</dbReference>
<dbReference type="OrthoDB" id="2569626at2759"/>
<feature type="compositionally biased region" description="Low complexity" evidence="1">
    <location>
        <begin position="393"/>
        <end position="411"/>
    </location>
</feature>
<evidence type="ECO:0000313" key="3">
    <source>
        <dbReference type="Proteomes" id="UP000094065"/>
    </source>
</evidence>
<dbReference type="RefSeq" id="XP_018996556.1">
    <property type="nucleotide sequence ID" value="XM_019136153.1"/>
</dbReference>
<feature type="region of interest" description="Disordered" evidence="1">
    <location>
        <begin position="387"/>
        <end position="426"/>
    </location>
</feature>
<reference evidence="2 3" key="1">
    <citation type="submission" date="2016-06" db="EMBL/GenBank/DDBJ databases">
        <title>Evolution of pathogenesis and genome organization in the Tremellales.</title>
        <authorList>
            <person name="Cuomo C."/>
            <person name="Litvintseva A."/>
            <person name="Heitman J."/>
            <person name="Chen Y."/>
            <person name="Sun S."/>
            <person name="Springer D."/>
            <person name="Dromer F."/>
            <person name="Young S."/>
            <person name="Zeng Q."/>
            <person name="Chapman S."/>
            <person name="Gujja S."/>
            <person name="Saif S."/>
            <person name="Birren B."/>
        </authorList>
    </citation>
    <scope>NUCLEOTIDE SEQUENCE [LARGE SCALE GENOMIC DNA]</scope>
    <source>
        <strain evidence="2 3">CBS 6039</strain>
    </source>
</reference>
<evidence type="ECO:0000313" key="2">
    <source>
        <dbReference type="EMBL" id="ODN82237.1"/>
    </source>
</evidence>
<accession>A0A1E3I0Y6</accession>
<dbReference type="GeneID" id="30153831"/>
<comment type="caution">
    <text evidence="2">The sequence shown here is derived from an EMBL/GenBank/DDBJ whole genome shotgun (WGS) entry which is preliminary data.</text>
</comment>
<evidence type="ECO:0008006" key="4">
    <source>
        <dbReference type="Google" id="ProtNLM"/>
    </source>
</evidence>
<organism evidence="2 3">
    <name type="scientific">Cryptococcus amylolentus CBS 6039</name>
    <dbReference type="NCBI Taxonomy" id="1295533"/>
    <lineage>
        <taxon>Eukaryota</taxon>
        <taxon>Fungi</taxon>
        <taxon>Dikarya</taxon>
        <taxon>Basidiomycota</taxon>
        <taxon>Agaricomycotina</taxon>
        <taxon>Tremellomycetes</taxon>
        <taxon>Tremellales</taxon>
        <taxon>Cryptococcaceae</taxon>
        <taxon>Cryptococcus</taxon>
    </lineage>
</organism>
<dbReference type="Proteomes" id="UP000094065">
    <property type="component" value="Unassembled WGS sequence"/>
</dbReference>
<proteinExistence type="predicted"/>
<evidence type="ECO:0000256" key="1">
    <source>
        <dbReference type="SAM" id="MobiDB-lite"/>
    </source>
</evidence>
<keyword evidence="3" id="KW-1185">Reference proteome</keyword>
<protein>
    <recommendedName>
        <fullName evidence="4">F-box domain-containing protein</fullName>
    </recommendedName>
</protein>
<dbReference type="AlphaFoldDB" id="A0A1E3I0Y6"/>